<feature type="compositionally biased region" description="Low complexity" evidence="7">
    <location>
        <begin position="244"/>
        <end position="258"/>
    </location>
</feature>
<evidence type="ECO:0000256" key="1">
    <source>
        <dbReference type="ARBA" id="ARBA00022723"/>
    </source>
</evidence>
<feature type="compositionally biased region" description="Basic residues" evidence="7">
    <location>
        <begin position="397"/>
        <end position="412"/>
    </location>
</feature>
<dbReference type="InterPro" id="IPR013083">
    <property type="entry name" value="Znf_RING/FYVE/PHD"/>
</dbReference>
<gene>
    <name evidence="13" type="ORF">O0I10_005654</name>
</gene>
<dbReference type="Gene3D" id="3.30.50.10">
    <property type="entry name" value="Erythroid Transcription Factor GATA-1, subunit A"/>
    <property type="match status" value="1"/>
</dbReference>
<dbReference type="InterPro" id="IPR017884">
    <property type="entry name" value="SANT_dom"/>
</dbReference>
<dbReference type="PROSITE" id="PS51038">
    <property type="entry name" value="BAH"/>
    <property type="match status" value="1"/>
</dbReference>
<evidence type="ECO:0000256" key="6">
    <source>
        <dbReference type="PROSITE-ProRule" id="PRU00094"/>
    </source>
</evidence>
<feature type="compositionally biased region" description="Basic and acidic residues" evidence="7">
    <location>
        <begin position="309"/>
        <end position="321"/>
    </location>
</feature>
<dbReference type="GO" id="GO:0048189">
    <property type="term" value="C:Lid2 complex"/>
    <property type="evidence" value="ECO:0007669"/>
    <property type="project" value="TreeGrafter"/>
</dbReference>
<evidence type="ECO:0000256" key="3">
    <source>
        <dbReference type="ARBA" id="ARBA00022833"/>
    </source>
</evidence>
<feature type="domain" description="SANT" evidence="11">
    <location>
        <begin position="505"/>
        <end position="556"/>
    </location>
</feature>
<dbReference type="CDD" id="cd15571">
    <property type="entry name" value="ePHD"/>
    <property type="match status" value="1"/>
</dbReference>
<feature type="domain" description="PHD-type" evidence="12">
    <location>
        <begin position="800"/>
        <end position="921"/>
    </location>
</feature>
<dbReference type="InterPro" id="IPR029617">
    <property type="entry name" value="Snt2"/>
</dbReference>
<evidence type="ECO:0000259" key="10">
    <source>
        <dbReference type="PROSITE" id="PS51038"/>
    </source>
</evidence>
<comment type="caution">
    <text evidence="13">The sequence shown here is derived from an EMBL/GenBank/DDBJ whole genome shotgun (WGS) entry which is preliminary data.</text>
</comment>
<feature type="compositionally biased region" description="Low complexity" evidence="7">
    <location>
        <begin position="374"/>
        <end position="394"/>
    </location>
</feature>
<dbReference type="InterPro" id="IPR034732">
    <property type="entry name" value="EPHD"/>
</dbReference>
<dbReference type="InterPro" id="IPR001005">
    <property type="entry name" value="SANT/Myb"/>
</dbReference>
<feature type="region of interest" description="Disordered" evidence="7">
    <location>
        <begin position="354"/>
        <end position="445"/>
    </location>
</feature>
<dbReference type="InterPro" id="IPR001965">
    <property type="entry name" value="Znf_PHD"/>
</dbReference>
<evidence type="ECO:0000256" key="4">
    <source>
        <dbReference type="ARBA" id="ARBA00023125"/>
    </source>
</evidence>
<dbReference type="EMBL" id="JARTCD010000023">
    <property type="protein sequence ID" value="KAJ8658614.1"/>
    <property type="molecule type" value="Genomic_DNA"/>
</dbReference>
<dbReference type="PROSITE" id="PS51293">
    <property type="entry name" value="SANT"/>
    <property type="match status" value="1"/>
</dbReference>
<dbReference type="InterPro" id="IPR009057">
    <property type="entry name" value="Homeodomain-like_sf"/>
</dbReference>
<reference evidence="13 14" key="1">
    <citation type="submission" date="2023-03" db="EMBL/GenBank/DDBJ databases">
        <title>Genome sequence of Lichtheimia ornata CBS 291.66.</title>
        <authorList>
            <person name="Mohabir J.T."/>
            <person name="Shea T.P."/>
            <person name="Kurbessoian T."/>
            <person name="Berby B."/>
            <person name="Fontaine J."/>
            <person name="Livny J."/>
            <person name="Gnirke A."/>
            <person name="Stajich J.E."/>
            <person name="Cuomo C.A."/>
        </authorList>
    </citation>
    <scope>NUCLEOTIDE SEQUENCE [LARGE SCALE GENOMIC DNA]</scope>
    <source>
        <strain evidence="13">CBS 291.66</strain>
    </source>
</reference>
<dbReference type="GO" id="GO:0003682">
    <property type="term" value="F:chromatin binding"/>
    <property type="evidence" value="ECO:0007669"/>
    <property type="project" value="InterPro"/>
</dbReference>
<dbReference type="SUPFAM" id="SSF57716">
    <property type="entry name" value="Glucocorticoid receptor-like (DNA-binding domain)"/>
    <property type="match status" value="1"/>
</dbReference>
<feature type="domain" description="PHD-type" evidence="8">
    <location>
        <begin position="176"/>
        <end position="228"/>
    </location>
</feature>
<keyword evidence="1" id="KW-0479">Metal-binding</keyword>
<evidence type="ECO:0000256" key="7">
    <source>
        <dbReference type="SAM" id="MobiDB-lite"/>
    </source>
</evidence>
<dbReference type="Gene3D" id="1.10.10.60">
    <property type="entry name" value="Homeodomain-like"/>
    <property type="match status" value="1"/>
</dbReference>
<feature type="domain" description="PHD-type" evidence="8">
    <location>
        <begin position="744"/>
        <end position="792"/>
    </location>
</feature>
<evidence type="ECO:0000256" key="5">
    <source>
        <dbReference type="ARBA" id="ARBA00023242"/>
    </source>
</evidence>
<keyword evidence="4" id="KW-0238">DNA-binding</keyword>
<dbReference type="CDD" id="cd15497">
    <property type="entry name" value="PHD1_Snt2p_like"/>
    <property type="match status" value="1"/>
</dbReference>
<feature type="compositionally biased region" description="Pro residues" evidence="7">
    <location>
        <begin position="291"/>
        <end position="300"/>
    </location>
</feature>
<dbReference type="InterPro" id="IPR043151">
    <property type="entry name" value="BAH_sf"/>
</dbReference>
<evidence type="ECO:0000259" key="9">
    <source>
        <dbReference type="PROSITE" id="PS50114"/>
    </source>
</evidence>
<accession>A0AAD7V3F4</accession>
<dbReference type="Pfam" id="PF00628">
    <property type="entry name" value="PHD"/>
    <property type="match status" value="1"/>
</dbReference>
<dbReference type="Gene3D" id="3.30.40.10">
    <property type="entry name" value="Zinc/RING finger domain, C3HC4 (zinc finger)"/>
    <property type="match status" value="2"/>
</dbReference>
<dbReference type="SUPFAM" id="SSF46689">
    <property type="entry name" value="Homeodomain-like"/>
    <property type="match status" value="1"/>
</dbReference>
<dbReference type="Pfam" id="PF13831">
    <property type="entry name" value="PHD_2"/>
    <property type="match status" value="1"/>
</dbReference>
<dbReference type="GeneID" id="83213066"/>
<organism evidence="13 14">
    <name type="scientific">Lichtheimia ornata</name>
    <dbReference type="NCBI Taxonomy" id="688661"/>
    <lineage>
        <taxon>Eukaryota</taxon>
        <taxon>Fungi</taxon>
        <taxon>Fungi incertae sedis</taxon>
        <taxon>Mucoromycota</taxon>
        <taxon>Mucoromycotina</taxon>
        <taxon>Mucoromycetes</taxon>
        <taxon>Mucorales</taxon>
        <taxon>Lichtheimiaceae</taxon>
        <taxon>Lichtheimia</taxon>
    </lineage>
</organism>
<dbReference type="PROSITE" id="PS50016">
    <property type="entry name" value="ZF_PHD_2"/>
    <property type="match status" value="2"/>
</dbReference>
<dbReference type="RefSeq" id="XP_058343527.1">
    <property type="nucleotide sequence ID" value="XM_058485692.1"/>
</dbReference>
<evidence type="ECO:0000259" key="8">
    <source>
        <dbReference type="PROSITE" id="PS50016"/>
    </source>
</evidence>
<feature type="domain" description="BAH" evidence="10">
    <location>
        <begin position="19"/>
        <end position="138"/>
    </location>
</feature>
<dbReference type="InterPro" id="IPR019787">
    <property type="entry name" value="Znf_PHD-finger"/>
</dbReference>
<dbReference type="Proteomes" id="UP001234581">
    <property type="component" value="Unassembled WGS sequence"/>
</dbReference>
<dbReference type="SMART" id="SM00439">
    <property type="entry name" value="BAH"/>
    <property type="match status" value="1"/>
</dbReference>
<dbReference type="GO" id="GO:0036205">
    <property type="term" value="P:histone catabolic process"/>
    <property type="evidence" value="ECO:0007669"/>
    <property type="project" value="TreeGrafter"/>
</dbReference>
<dbReference type="InterPro" id="IPR013088">
    <property type="entry name" value="Znf_NHR/GATA"/>
</dbReference>
<dbReference type="PROSITE" id="PS51805">
    <property type="entry name" value="EPHD"/>
    <property type="match status" value="1"/>
</dbReference>
<feature type="compositionally biased region" description="Polar residues" evidence="7">
    <location>
        <begin position="265"/>
        <end position="278"/>
    </location>
</feature>
<dbReference type="PROSITE" id="PS01359">
    <property type="entry name" value="ZF_PHD_1"/>
    <property type="match status" value="1"/>
</dbReference>
<dbReference type="Pfam" id="PF13832">
    <property type="entry name" value="zf-HC5HC2H_2"/>
    <property type="match status" value="1"/>
</dbReference>
<dbReference type="Pfam" id="PF00249">
    <property type="entry name" value="Myb_DNA-binding"/>
    <property type="match status" value="1"/>
</dbReference>
<protein>
    <submittedName>
        <fullName evidence="13">Uncharacterized protein</fullName>
    </submittedName>
</protein>
<dbReference type="GO" id="GO:0008270">
    <property type="term" value="F:zinc ion binding"/>
    <property type="evidence" value="ECO:0007669"/>
    <property type="project" value="UniProtKB-KW"/>
</dbReference>
<feature type="region of interest" description="Disordered" evidence="7">
    <location>
        <begin position="991"/>
        <end position="1034"/>
    </location>
</feature>
<evidence type="ECO:0000259" key="12">
    <source>
        <dbReference type="PROSITE" id="PS51805"/>
    </source>
</evidence>
<name>A0AAD7V3F4_9FUNG</name>
<dbReference type="PANTHER" id="PTHR47672:SF1">
    <property type="entry name" value="E3 UBIQUITIN-PROTEIN LIGASE SNT2"/>
    <property type="match status" value="1"/>
</dbReference>
<keyword evidence="3" id="KW-0862">Zinc</keyword>
<evidence type="ECO:0000256" key="2">
    <source>
        <dbReference type="ARBA" id="ARBA00022771"/>
    </source>
</evidence>
<keyword evidence="5" id="KW-0539">Nucleus</keyword>
<keyword evidence="14" id="KW-1185">Reference proteome</keyword>
<dbReference type="SMART" id="SM00717">
    <property type="entry name" value="SANT"/>
    <property type="match status" value="1"/>
</dbReference>
<dbReference type="AlphaFoldDB" id="A0AAD7V3F4"/>
<dbReference type="InterPro" id="IPR011011">
    <property type="entry name" value="Znf_FYVE_PHD"/>
</dbReference>
<proteinExistence type="predicted"/>
<feature type="region of interest" description="Disordered" evidence="7">
    <location>
        <begin position="236"/>
        <end position="321"/>
    </location>
</feature>
<dbReference type="SUPFAM" id="SSF57903">
    <property type="entry name" value="FYVE/PHD zinc finger"/>
    <property type="match status" value="2"/>
</dbReference>
<dbReference type="GO" id="GO:0004842">
    <property type="term" value="F:ubiquitin-protein transferase activity"/>
    <property type="evidence" value="ECO:0007669"/>
    <property type="project" value="TreeGrafter"/>
</dbReference>
<dbReference type="FunFam" id="1.10.10.60:FF:000012">
    <property type="entry name" value="Metastasis-associated 1 family, member 3"/>
    <property type="match status" value="1"/>
</dbReference>
<dbReference type="PROSITE" id="PS50114">
    <property type="entry name" value="GATA_ZN_FINGER_2"/>
    <property type="match status" value="1"/>
</dbReference>
<evidence type="ECO:0000313" key="14">
    <source>
        <dbReference type="Proteomes" id="UP001234581"/>
    </source>
</evidence>
<dbReference type="GO" id="GO:0006355">
    <property type="term" value="P:regulation of DNA-templated transcription"/>
    <property type="evidence" value="ECO:0007669"/>
    <property type="project" value="InterPro"/>
</dbReference>
<dbReference type="PANTHER" id="PTHR47672">
    <property type="entry name" value="E3 UBIQUITIN-PROTEIN LIGASE SNT2"/>
    <property type="match status" value="1"/>
</dbReference>
<sequence length="1073" mass="121346">MSDSKASLPITEATLTDGSTIAVNDHVYLQPEHLGECYYIGRVMEFCGGNAKRRGLQARIAWYNRPKDVMGGRSYDPRLLVATMHSDLNPVSSIRGKCTVTHKHYIPRGKLEQYKKQDNHFYYHQLYDRYMQRLYDVIPCELVQNVPTNVQEALYERYQFIVVEQGKASADLTVARRTCCVCHDWCASASSVKCAACQNNYHMSCVNPPLSRKPPKGFAWQCAFCSRKEFQDVDNTIKSQQQSNKPAPRTTNATTTKAVAKRQTRTSARIQSQQSMPSATDKIMDTNNPSHPTPPPPPPLSDTKLNASNEKDRPPHHDGMRMTHMWPFRYFGFHTDMQDILDIDDRIYPRARSRIGPRYQAEPIDEFTTEPPSRHATPTTTSSPPPSSLRAATANKGRAKRVEKRGRPRKKRTEASPDIPDDDIQEGPVERGTDATVTPLFSQPSRLDEATLDNYMTQAMSLPTFTLPVCQVDLKTRIIEELERHDYNTQDALDAVSKLTLDDFPRAVEWTPEEVESFEKAITLYGHDLFRVGRKVPSKKHADVVRYFYQWKKTDRYEPVYSQWTTIYKPTKRFKKFIDNKMVMAEEEQQHATTMMITEEDDDDDESDSEHDATVVHVDAQTMRSFQCANCLAMDSIRWRRMPTDIDRKRKQFRQVLCDACGEYWLKYGVMRKTPAMVEKHALQKGGAGGAGNMKRGGANTIIKDLPTPMPITTLQTVNGNGSMKRKRVNSGLMAAKKRLMFEPIPCAVCTILEPHDPLFICYDCGMSVHRDCYGISQASKDNWICNVCENKRNPTASYHYECILCKEPSSSSAHQQPLKKTSSYNWAHVLCAMCIPEIKFVDAAHLDTIEYVPAIDAWRWDKVCHLCQRQDGACVKCGECEKAVHVQCAIQHGYNVGFEIMSSLGSEGAAVRAGRFGNHGQGEMIPQVCCPEHNLSHKQWIQLSARDVDNGESCISVYATLYKQVEPGTTPAMRRYKALVLSSGAPYSPPYKQEPLPLTFQSDTSTTTTTTSSSSSPASPPPSTPSSSWQPTCSQCPVEISPMWWPSIDDPESGKIICHRCYWKHRQEASSS</sequence>
<feature type="domain" description="GATA-type" evidence="9">
    <location>
        <begin position="622"/>
        <end position="672"/>
    </location>
</feature>
<dbReference type="Gene3D" id="2.30.30.490">
    <property type="match status" value="1"/>
</dbReference>
<feature type="compositionally biased region" description="Low complexity" evidence="7">
    <location>
        <begin position="1003"/>
        <end position="1018"/>
    </location>
</feature>
<dbReference type="InterPro" id="IPR000679">
    <property type="entry name" value="Znf_GATA"/>
</dbReference>
<evidence type="ECO:0000259" key="11">
    <source>
        <dbReference type="PROSITE" id="PS51293"/>
    </source>
</evidence>
<dbReference type="Pfam" id="PF01426">
    <property type="entry name" value="BAH"/>
    <property type="match status" value="1"/>
</dbReference>
<dbReference type="GO" id="GO:0043565">
    <property type="term" value="F:sequence-specific DNA binding"/>
    <property type="evidence" value="ECO:0007669"/>
    <property type="project" value="InterPro"/>
</dbReference>
<dbReference type="InterPro" id="IPR019786">
    <property type="entry name" value="Zinc_finger_PHD-type_CS"/>
</dbReference>
<dbReference type="SMART" id="SM00249">
    <property type="entry name" value="PHD"/>
    <property type="match status" value="3"/>
</dbReference>
<dbReference type="InterPro" id="IPR001025">
    <property type="entry name" value="BAH_dom"/>
</dbReference>
<keyword evidence="2 6" id="KW-0863">Zinc-finger</keyword>
<evidence type="ECO:0000313" key="13">
    <source>
        <dbReference type="EMBL" id="KAJ8658614.1"/>
    </source>
</evidence>
<feature type="compositionally biased region" description="Polar residues" evidence="7">
    <location>
        <begin position="435"/>
        <end position="445"/>
    </location>
</feature>